<feature type="non-terminal residue" evidence="2">
    <location>
        <position position="93"/>
    </location>
</feature>
<keyword evidence="1" id="KW-0472">Membrane</keyword>
<name>A0A392P2C5_9FABA</name>
<keyword evidence="1" id="KW-1133">Transmembrane helix</keyword>
<keyword evidence="3" id="KW-1185">Reference proteome</keyword>
<evidence type="ECO:0000313" key="3">
    <source>
        <dbReference type="Proteomes" id="UP000265520"/>
    </source>
</evidence>
<organism evidence="2 3">
    <name type="scientific">Trifolium medium</name>
    <dbReference type="NCBI Taxonomy" id="97028"/>
    <lineage>
        <taxon>Eukaryota</taxon>
        <taxon>Viridiplantae</taxon>
        <taxon>Streptophyta</taxon>
        <taxon>Embryophyta</taxon>
        <taxon>Tracheophyta</taxon>
        <taxon>Spermatophyta</taxon>
        <taxon>Magnoliopsida</taxon>
        <taxon>eudicotyledons</taxon>
        <taxon>Gunneridae</taxon>
        <taxon>Pentapetalae</taxon>
        <taxon>rosids</taxon>
        <taxon>fabids</taxon>
        <taxon>Fabales</taxon>
        <taxon>Fabaceae</taxon>
        <taxon>Papilionoideae</taxon>
        <taxon>50 kb inversion clade</taxon>
        <taxon>NPAAA clade</taxon>
        <taxon>Hologalegina</taxon>
        <taxon>IRL clade</taxon>
        <taxon>Trifolieae</taxon>
        <taxon>Trifolium</taxon>
    </lineage>
</organism>
<dbReference type="AlphaFoldDB" id="A0A392P2C5"/>
<evidence type="ECO:0000313" key="2">
    <source>
        <dbReference type="EMBL" id="MCI05902.1"/>
    </source>
</evidence>
<dbReference type="Proteomes" id="UP000265520">
    <property type="component" value="Unassembled WGS sequence"/>
</dbReference>
<feature type="transmembrane region" description="Helical" evidence="1">
    <location>
        <begin position="52"/>
        <end position="72"/>
    </location>
</feature>
<keyword evidence="1" id="KW-0812">Transmembrane</keyword>
<reference evidence="2 3" key="1">
    <citation type="journal article" date="2018" name="Front. Plant Sci.">
        <title>Red Clover (Trifolium pratense) and Zigzag Clover (T. medium) - A Picture of Genomic Similarities and Differences.</title>
        <authorList>
            <person name="Dluhosova J."/>
            <person name="Istvanek J."/>
            <person name="Nedelnik J."/>
            <person name="Repkova J."/>
        </authorList>
    </citation>
    <scope>NUCLEOTIDE SEQUENCE [LARGE SCALE GENOMIC DNA]</scope>
    <source>
        <strain evidence="3">cv. 10/8</strain>
        <tissue evidence="2">Leaf</tissue>
    </source>
</reference>
<accession>A0A392P2C5</accession>
<proteinExistence type="predicted"/>
<dbReference type="EMBL" id="LXQA010060126">
    <property type="protein sequence ID" value="MCI05902.1"/>
    <property type="molecule type" value="Genomic_DNA"/>
</dbReference>
<protein>
    <submittedName>
        <fullName evidence="2">Uncharacterized protein</fullName>
    </submittedName>
</protein>
<evidence type="ECO:0000256" key="1">
    <source>
        <dbReference type="SAM" id="Phobius"/>
    </source>
</evidence>
<sequence length="93" mass="10417">MPTAQTSLGCSALFCLKLFTRLDSSTDSDTFCSKELGAQTLRVDGSGRLSCYWVDFLVTLVLVLSVPLIFWISHDMAFDGSELLWIFNMTLIR</sequence>
<comment type="caution">
    <text evidence="2">The sequence shown here is derived from an EMBL/GenBank/DDBJ whole genome shotgun (WGS) entry which is preliminary data.</text>
</comment>